<evidence type="ECO:0000256" key="4">
    <source>
        <dbReference type="ARBA" id="ARBA00022801"/>
    </source>
</evidence>
<proteinExistence type="inferred from homology"/>
<name>A0AAX0AZW2_CLOBE</name>
<dbReference type="InterPro" id="IPR001907">
    <property type="entry name" value="ClpP"/>
</dbReference>
<dbReference type="GO" id="GO:0006515">
    <property type="term" value="P:protein quality control for misfolded or incompletely synthesized proteins"/>
    <property type="evidence" value="ECO:0007669"/>
    <property type="project" value="TreeGrafter"/>
</dbReference>
<dbReference type="EMBL" id="JABSWW010000001">
    <property type="protein sequence ID" value="NRT88534.1"/>
    <property type="molecule type" value="Genomic_DNA"/>
</dbReference>
<keyword evidence="3" id="KW-0645">Protease</keyword>
<dbReference type="SUPFAM" id="SSF52096">
    <property type="entry name" value="ClpP/crotonase"/>
    <property type="match status" value="1"/>
</dbReference>
<keyword evidence="7" id="KW-0175">Coiled coil</keyword>
<keyword evidence="5" id="KW-0720">Serine protease</keyword>
<keyword evidence="4" id="KW-0378">Hydrolase</keyword>
<dbReference type="Gene3D" id="3.90.226.10">
    <property type="entry name" value="2-enoyl-CoA Hydratase, Chain A, domain 1"/>
    <property type="match status" value="1"/>
</dbReference>
<evidence type="ECO:0000256" key="5">
    <source>
        <dbReference type="ARBA" id="ARBA00022825"/>
    </source>
</evidence>
<accession>A0AAX0AZW2</accession>
<comment type="similarity">
    <text evidence="1 6">Belongs to the peptidase S14 family.</text>
</comment>
<gene>
    <name evidence="8" type="ORF">B0H41_002213</name>
</gene>
<evidence type="ECO:0000256" key="6">
    <source>
        <dbReference type="RuleBase" id="RU003567"/>
    </source>
</evidence>
<dbReference type="CDD" id="cd07016">
    <property type="entry name" value="S14_ClpP_1"/>
    <property type="match status" value="1"/>
</dbReference>
<feature type="coiled-coil region" evidence="7">
    <location>
        <begin position="206"/>
        <end position="236"/>
    </location>
</feature>
<dbReference type="AlphaFoldDB" id="A0AAX0AZW2"/>
<keyword evidence="2" id="KW-0963">Cytoplasm</keyword>
<dbReference type="Pfam" id="PF00574">
    <property type="entry name" value="CLP_protease"/>
    <property type="match status" value="1"/>
</dbReference>
<dbReference type="GO" id="GO:0009368">
    <property type="term" value="C:endopeptidase Clp complex"/>
    <property type="evidence" value="ECO:0007669"/>
    <property type="project" value="TreeGrafter"/>
</dbReference>
<sequence>MKNKCIEFKNSVNEQSVYFYGDIVSDEWGKWTDTDTCPQDILDILGQIDENQPLNIYVNSGGGSVFAGMAMYNMLKRCKNQKTVYIDGLAGSIASVLAMVGDKIIMPSNSYLMIHNAWSGCQGNANDMRKMADTLDKISEGILNVYQERLVDGVNIKSIKQLMDEETWLTGTDASKYFNIELVEANKAVAYCGDILNYKNIPDEIRNKLNTKLDSEENIKNDIESEANDYDNKELELLELAKAKLRLKLLQ</sequence>
<dbReference type="Proteomes" id="UP001193748">
    <property type="component" value="Unassembled WGS sequence"/>
</dbReference>
<reference evidence="8" key="2">
    <citation type="journal article" date="2022" name="Nat. Biotechnol.">
        <title>Carbon-negative production of acetone and isopropanol by gas fermentation at industrial pilot scale.</title>
        <authorList>
            <person name="Liew F.E."/>
            <person name="Nogle R."/>
            <person name="Abdalla T."/>
            <person name="Rasor B.J."/>
            <person name="Canter C."/>
            <person name="Jensen R.O."/>
            <person name="Wang L."/>
            <person name="Strutz J."/>
            <person name="Chirania P."/>
            <person name="De Tissera S."/>
            <person name="Mueller A.P."/>
            <person name="Ruan Z."/>
            <person name="Gao A."/>
            <person name="Tran L."/>
            <person name="Engle N.L."/>
            <person name="Bromley J.C."/>
            <person name="Daniell J."/>
            <person name="Conrado R."/>
            <person name="Tschaplinski T.J."/>
            <person name="Giannone R.J."/>
            <person name="Hettich R.L."/>
            <person name="Karim A.S."/>
            <person name="Simpson S.D."/>
            <person name="Brown S.D."/>
            <person name="Leang C."/>
            <person name="Jewett M.C."/>
            <person name="Kopke M."/>
        </authorList>
    </citation>
    <scope>NUCLEOTIDE SEQUENCE</scope>
    <source>
        <strain evidence="8">DJ080</strain>
    </source>
</reference>
<dbReference type="PANTHER" id="PTHR10381:SF70">
    <property type="entry name" value="ATP-DEPENDENT CLP PROTEASE PROTEOLYTIC SUBUNIT"/>
    <property type="match status" value="1"/>
</dbReference>
<dbReference type="NCBIfam" id="NF045542">
    <property type="entry name" value="Clp_rel_HeadMat"/>
    <property type="match status" value="1"/>
</dbReference>
<evidence type="ECO:0000256" key="7">
    <source>
        <dbReference type="SAM" id="Coils"/>
    </source>
</evidence>
<evidence type="ECO:0000256" key="3">
    <source>
        <dbReference type="ARBA" id="ARBA00022670"/>
    </source>
</evidence>
<evidence type="ECO:0000256" key="2">
    <source>
        <dbReference type="ARBA" id="ARBA00022490"/>
    </source>
</evidence>
<evidence type="ECO:0000256" key="1">
    <source>
        <dbReference type="ARBA" id="ARBA00007039"/>
    </source>
</evidence>
<dbReference type="PANTHER" id="PTHR10381">
    <property type="entry name" value="ATP-DEPENDENT CLP PROTEASE PROTEOLYTIC SUBUNIT"/>
    <property type="match status" value="1"/>
</dbReference>
<dbReference type="GO" id="GO:0004176">
    <property type="term" value="F:ATP-dependent peptidase activity"/>
    <property type="evidence" value="ECO:0007669"/>
    <property type="project" value="InterPro"/>
</dbReference>
<dbReference type="RefSeq" id="WP_173710859.1">
    <property type="nucleotide sequence ID" value="NZ_JABSWW010000001.1"/>
</dbReference>
<comment type="caution">
    <text evidence="8">The sequence shown here is derived from an EMBL/GenBank/DDBJ whole genome shotgun (WGS) entry which is preliminary data.</text>
</comment>
<protein>
    <recommendedName>
        <fullName evidence="6">ATP-dependent Clp protease proteolytic subunit</fullName>
    </recommendedName>
</protein>
<dbReference type="InterPro" id="IPR023562">
    <property type="entry name" value="ClpP/TepA"/>
</dbReference>
<evidence type="ECO:0000313" key="8">
    <source>
        <dbReference type="EMBL" id="NRT88534.1"/>
    </source>
</evidence>
<dbReference type="GO" id="GO:0051117">
    <property type="term" value="F:ATPase binding"/>
    <property type="evidence" value="ECO:0007669"/>
    <property type="project" value="TreeGrafter"/>
</dbReference>
<dbReference type="GO" id="GO:0004252">
    <property type="term" value="F:serine-type endopeptidase activity"/>
    <property type="evidence" value="ECO:0007669"/>
    <property type="project" value="InterPro"/>
</dbReference>
<organism evidence="8 9">
    <name type="scientific">Clostridium beijerinckii</name>
    <name type="common">Clostridium MP</name>
    <dbReference type="NCBI Taxonomy" id="1520"/>
    <lineage>
        <taxon>Bacteria</taxon>
        <taxon>Bacillati</taxon>
        <taxon>Bacillota</taxon>
        <taxon>Clostridia</taxon>
        <taxon>Eubacteriales</taxon>
        <taxon>Clostridiaceae</taxon>
        <taxon>Clostridium</taxon>
    </lineage>
</organism>
<reference evidence="8" key="1">
    <citation type="submission" date="2020-05" db="EMBL/GenBank/DDBJ databases">
        <authorList>
            <person name="Brown S."/>
            <person name="Huntemann M."/>
            <person name="Clum A."/>
            <person name="Spunde A."/>
            <person name="Palaniappan K."/>
            <person name="Ritter S."/>
            <person name="Mikhailova N."/>
            <person name="Chen I.-M."/>
            <person name="Stamatis D."/>
            <person name="Reddy T."/>
            <person name="O'Malley R."/>
            <person name="Daum C."/>
            <person name="Shapiro N."/>
            <person name="Ivanova N."/>
            <person name="Kyrpides N."/>
            <person name="Woyke T."/>
        </authorList>
    </citation>
    <scope>NUCLEOTIDE SEQUENCE</scope>
    <source>
        <strain evidence="8">DJ080</strain>
    </source>
</reference>
<dbReference type="InterPro" id="IPR029045">
    <property type="entry name" value="ClpP/crotonase-like_dom_sf"/>
</dbReference>
<dbReference type="PRINTS" id="PR00127">
    <property type="entry name" value="CLPPROTEASEP"/>
</dbReference>
<evidence type="ECO:0000313" key="9">
    <source>
        <dbReference type="Proteomes" id="UP001193748"/>
    </source>
</evidence>